<evidence type="ECO:0008006" key="3">
    <source>
        <dbReference type="Google" id="ProtNLM"/>
    </source>
</evidence>
<protein>
    <recommendedName>
        <fullName evidence="3">PqqD family protein</fullName>
    </recommendedName>
</protein>
<proteinExistence type="predicted"/>
<dbReference type="EMBL" id="CP147982">
    <property type="protein sequence ID" value="WXK77008.1"/>
    <property type="molecule type" value="Genomic_DNA"/>
</dbReference>
<name>A0ABZ2QKF5_9ACTN</name>
<evidence type="ECO:0000313" key="1">
    <source>
        <dbReference type="EMBL" id="WXK77008.1"/>
    </source>
</evidence>
<keyword evidence="2" id="KW-1185">Reference proteome</keyword>
<reference evidence="1 2" key="1">
    <citation type="submission" date="2024-03" db="EMBL/GenBank/DDBJ databases">
        <title>The complete genome of Streptomyces sirii sp.nov.</title>
        <authorList>
            <person name="Zakalyukina Y.V."/>
            <person name="Belik A.R."/>
            <person name="Biryukov M.V."/>
            <person name="Baturina O.A."/>
            <person name="Kabilov M.R."/>
        </authorList>
    </citation>
    <scope>NUCLEOTIDE SEQUENCE [LARGE SCALE GENOMIC DNA]</scope>
    <source>
        <strain evidence="1 2">BP-8</strain>
    </source>
</reference>
<organism evidence="1 2">
    <name type="scientific">Streptomyces sirii</name>
    <dbReference type="NCBI Taxonomy" id="3127701"/>
    <lineage>
        <taxon>Bacteria</taxon>
        <taxon>Bacillati</taxon>
        <taxon>Actinomycetota</taxon>
        <taxon>Actinomycetes</taxon>
        <taxon>Kitasatosporales</taxon>
        <taxon>Streptomycetaceae</taxon>
        <taxon>Streptomyces</taxon>
    </lineage>
</organism>
<dbReference type="Proteomes" id="UP001626628">
    <property type="component" value="Chromosome"/>
</dbReference>
<evidence type="ECO:0000313" key="2">
    <source>
        <dbReference type="Proteomes" id="UP001626628"/>
    </source>
</evidence>
<sequence>MLIPAAHVHWARCPGGTAVLNLRSGQWSIFEGDGARIWDAVTLRGSIAGLAEEFAVPVGRDIAATRTAIDAYLVQLRAMGLLTDATARRSRRWWWSR</sequence>
<dbReference type="RefSeq" id="WP_407286433.1">
    <property type="nucleotide sequence ID" value="NZ_CP147982.1"/>
</dbReference>
<accession>A0ABZ2QKF5</accession>
<gene>
    <name evidence="1" type="ORF">WAB15_13920</name>
</gene>